<dbReference type="EMBL" id="HBGI01001807">
    <property type="protein sequence ID" value="CAD9239430.1"/>
    <property type="molecule type" value="Transcribed_RNA"/>
</dbReference>
<dbReference type="Pfam" id="PF10263">
    <property type="entry name" value="SprT-like"/>
    <property type="match status" value="1"/>
</dbReference>
<dbReference type="SMART" id="SM00165">
    <property type="entry name" value="UBA"/>
    <property type="match status" value="1"/>
</dbReference>
<protein>
    <recommendedName>
        <fullName evidence="2">UBA domain-containing protein</fullName>
    </recommendedName>
</protein>
<dbReference type="GO" id="GO:0005634">
    <property type="term" value="C:nucleus"/>
    <property type="evidence" value="ECO:0007669"/>
    <property type="project" value="TreeGrafter"/>
</dbReference>
<evidence type="ECO:0000259" key="2">
    <source>
        <dbReference type="PROSITE" id="PS50030"/>
    </source>
</evidence>
<gene>
    <name evidence="3" type="ORF">EAUS1353_LOCUS1168</name>
</gene>
<feature type="region of interest" description="Disordered" evidence="1">
    <location>
        <begin position="223"/>
        <end position="248"/>
    </location>
</feature>
<evidence type="ECO:0000313" key="3">
    <source>
        <dbReference type="EMBL" id="CAD9239430.1"/>
    </source>
</evidence>
<dbReference type="PROSITE" id="PS50030">
    <property type="entry name" value="UBA"/>
    <property type="match status" value="1"/>
</dbReference>
<sequence>MDRFSKGPRTEAAVEDLPPDLHELFCVYDTVYFQHKLQDHSVFIRWSNKSMTRCAGYSRMVPAGGVEIVISEPLHKYRTNTELKETVLHEMIHALDFITPNSRRDHDGHGVFFQTHMHRINSSQNPHDPYRPPHGSYHITVYHNFTDEVRSYQQHVWRCERCGHEIRRSMNREPSEKDCRAYRKDASGWIPATKRPPGMNRCGDPKCFVHNHMRMCGGVYSKCSSPPAESRNARPNRKLSRIASASAPCEEQRKSENFQIRVALEANVSCEAHTFASSAQKNSPGSAAADACFVNRPSKRWRVARGRSEVIDVDALEDTAANALPLRAARALDVTRLEHTFESGPLGKLAHPWSTSDAGIRELLEMGFSEQKARAALHSCDGQLAEAVALLIDQ</sequence>
<organism evidence="3">
    <name type="scientific">Erythrolobus australicus</name>
    <dbReference type="NCBI Taxonomy" id="1077150"/>
    <lineage>
        <taxon>Eukaryota</taxon>
        <taxon>Rhodophyta</taxon>
        <taxon>Bangiophyceae</taxon>
        <taxon>Porphyridiales</taxon>
        <taxon>Porphyridiaceae</taxon>
        <taxon>Erythrolobus</taxon>
    </lineage>
</organism>
<dbReference type="GO" id="GO:0004222">
    <property type="term" value="F:metalloendopeptidase activity"/>
    <property type="evidence" value="ECO:0007669"/>
    <property type="project" value="InterPro"/>
</dbReference>
<dbReference type="SUPFAM" id="SSF46934">
    <property type="entry name" value="UBA-like"/>
    <property type="match status" value="1"/>
</dbReference>
<dbReference type="InterPro" id="IPR015940">
    <property type="entry name" value="UBA"/>
</dbReference>
<feature type="domain" description="UBA" evidence="2">
    <location>
        <begin position="354"/>
        <end position="394"/>
    </location>
</feature>
<dbReference type="InterPro" id="IPR044245">
    <property type="entry name" value="Spartan"/>
</dbReference>
<dbReference type="Pfam" id="PF00627">
    <property type="entry name" value="UBA"/>
    <property type="match status" value="1"/>
</dbReference>
<dbReference type="InterPro" id="IPR009060">
    <property type="entry name" value="UBA-like_sf"/>
</dbReference>
<dbReference type="Gene3D" id="1.10.8.10">
    <property type="entry name" value="DNA helicase RuvA subunit, C-terminal domain"/>
    <property type="match status" value="1"/>
</dbReference>
<dbReference type="GO" id="GO:0031593">
    <property type="term" value="F:polyubiquitin modification-dependent protein binding"/>
    <property type="evidence" value="ECO:0007669"/>
    <property type="project" value="TreeGrafter"/>
</dbReference>
<proteinExistence type="predicted"/>
<dbReference type="CDD" id="cd14291">
    <property type="entry name" value="UBA1_NUB1_like"/>
    <property type="match status" value="1"/>
</dbReference>
<dbReference type="PANTHER" id="PTHR21220">
    <property type="entry name" value="DNA-DEPENDENT METALLOPROTEASE SPRTN"/>
    <property type="match status" value="1"/>
</dbReference>
<evidence type="ECO:0000256" key="1">
    <source>
        <dbReference type="SAM" id="MobiDB-lite"/>
    </source>
</evidence>
<dbReference type="AlphaFoldDB" id="A0A7S1TKE2"/>
<accession>A0A7S1TKE2</accession>
<dbReference type="SMART" id="SM00731">
    <property type="entry name" value="SprT"/>
    <property type="match status" value="1"/>
</dbReference>
<dbReference type="PANTHER" id="PTHR21220:SF0">
    <property type="entry name" value="DNA-DEPENDENT METALLOPROTEASE SPRTN"/>
    <property type="match status" value="1"/>
</dbReference>
<dbReference type="InterPro" id="IPR006640">
    <property type="entry name" value="SprT-like_domain"/>
</dbReference>
<dbReference type="GO" id="GO:0006974">
    <property type="term" value="P:DNA damage response"/>
    <property type="evidence" value="ECO:0007669"/>
    <property type="project" value="InterPro"/>
</dbReference>
<reference evidence="3" key="1">
    <citation type="submission" date="2021-01" db="EMBL/GenBank/DDBJ databases">
        <authorList>
            <person name="Corre E."/>
            <person name="Pelletier E."/>
            <person name="Niang G."/>
            <person name="Scheremetjew M."/>
            <person name="Finn R."/>
            <person name="Kale V."/>
            <person name="Holt S."/>
            <person name="Cochrane G."/>
            <person name="Meng A."/>
            <person name="Brown T."/>
            <person name="Cohen L."/>
        </authorList>
    </citation>
    <scope>NUCLEOTIDE SEQUENCE</scope>
    <source>
        <strain evidence="3">CCMP3124</strain>
    </source>
</reference>
<name>A0A7S1TKE2_9RHOD</name>
<dbReference type="GO" id="GO:0003697">
    <property type="term" value="F:single-stranded DNA binding"/>
    <property type="evidence" value="ECO:0007669"/>
    <property type="project" value="InterPro"/>
</dbReference>